<sequence length="341" mass="39461">MRKTGKYFLRLLILVMLIIIVSLIGCSIGKTKFVFTTGLGKDDVFKIGNKVCTYSEAMVLLTNAKNHYDSMFETDLWHEEFKGRTLEDYVKEETINKLSRIKCMDLLAEKKKISLDQTELKRAEKAAEFYYKSLQKEEIAYMNVNEKTLVDLYKQYALAVKAYNKITEDVQQEVSDDEARIVTVQQVFVKATDKNKETARSEAENILERAKSGEDFNVLMDLNPKGIQGNLTFGRGDMPDTYVKEAFELEDGQISDVIETEDGYFVIKCVCHLERTLTDANKAKISKERKETAFHEEYDNFIKELSTEFNNKLWDKVTLVKDAKIVTTSFFDVYNEYYNNN</sequence>
<dbReference type="EMBL" id="QRCT01000028">
    <property type="protein sequence ID" value="RDU23374.1"/>
    <property type="molecule type" value="Genomic_DNA"/>
</dbReference>
<proteinExistence type="predicted"/>
<evidence type="ECO:0000256" key="1">
    <source>
        <dbReference type="PROSITE-ProRule" id="PRU00278"/>
    </source>
</evidence>
<comment type="caution">
    <text evidence="4">The sequence shown here is derived from an EMBL/GenBank/DDBJ whole genome shotgun (WGS) entry which is preliminary data.</text>
</comment>
<dbReference type="Pfam" id="PF00639">
    <property type="entry name" value="Rotamase"/>
    <property type="match status" value="1"/>
</dbReference>
<name>A0A371AUW9_9FIRM</name>
<dbReference type="Proteomes" id="UP000255036">
    <property type="component" value="Unassembled WGS sequence"/>
</dbReference>
<dbReference type="InterPro" id="IPR046357">
    <property type="entry name" value="PPIase_dom_sf"/>
</dbReference>
<keyword evidence="2" id="KW-0812">Transmembrane</keyword>
<dbReference type="Gene3D" id="3.10.50.40">
    <property type="match status" value="1"/>
</dbReference>
<evidence type="ECO:0000313" key="5">
    <source>
        <dbReference type="Proteomes" id="UP000255036"/>
    </source>
</evidence>
<dbReference type="RefSeq" id="WP_115482043.1">
    <property type="nucleotide sequence ID" value="NZ_QRCT01000028.1"/>
</dbReference>
<evidence type="ECO:0000256" key="2">
    <source>
        <dbReference type="SAM" id="Phobius"/>
    </source>
</evidence>
<dbReference type="PANTHER" id="PTHR47245">
    <property type="entry name" value="PEPTIDYLPROLYL ISOMERASE"/>
    <property type="match status" value="1"/>
</dbReference>
<keyword evidence="5" id="KW-1185">Reference proteome</keyword>
<gene>
    <name evidence="4" type="ORF">DWV06_09980</name>
</gene>
<reference evidence="4 5" key="1">
    <citation type="submission" date="2018-07" db="EMBL/GenBank/DDBJ databases">
        <title>Anaerosacharophilus polymeroproducens gen. nov. sp. nov., an anaerobic bacterium isolated from salt field.</title>
        <authorList>
            <person name="Kim W."/>
            <person name="Yang S.-H."/>
            <person name="Oh J."/>
            <person name="Lee J.-H."/>
            <person name="Kwon K.K."/>
        </authorList>
    </citation>
    <scope>NUCLEOTIDE SEQUENCE [LARGE SCALE GENOMIC DNA]</scope>
    <source>
        <strain evidence="4 5">MCWD5</strain>
    </source>
</reference>
<evidence type="ECO:0000313" key="4">
    <source>
        <dbReference type="EMBL" id="RDU23374.1"/>
    </source>
</evidence>
<evidence type="ECO:0000259" key="3">
    <source>
        <dbReference type="PROSITE" id="PS50198"/>
    </source>
</evidence>
<protein>
    <recommendedName>
        <fullName evidence="3">PpiC domain-containing protein</fullName>
    </recommendedName>
</protein>
<dbReference type="OrthoDB" id="14196at2"/>
<dbReference type="InterPro" id="IPR050245">
    <property type="entry name" value="PrsA_foldase"/>
</dbReference>
<dbReference type="SUPFAM" id="SSF54534">
    <property type="entry name" value="FKBP-like"/>
    <property type="match status" value="1"/>
</dbReference>
<feature type="domain" description="PpiC" evidence="3">
    <location>
        <begin position="179"/>
        <end position="271"/>
    </location>
</feature>
<keyword evidence="1" id="KW-0697">Rotamase</keyword>
<accession>A0A371AUW9</accession>
<dbReference type="InterPro" id="IPR000297">
    <property type="entry name" value="PPIase_PpiC"/>
</dbReference>
<dbReference type="GO" id="GO:0003755">
    <property type="term" value="F:peptidyl-prolyl cis-trans isomerase activity"/>
    <property type="evidence" value="ECO:0007669"/>
    <property type="project" value="UniProtKB-KW"/>
</dbReference>
<organism evidence="4 5">
    <name type="scientific">Anaerosacchariphilus polymeriproducens</name>
    <dbReference type="NCBI Taxonomy" id="1812858"/>
    <lineage>
        <taxon>Bacteria</taxon>
        <taxon>Bacillati</taxon>
        <taxon>Bacillota</taxon>
        <taxon>Clostridia</taxon>
        <taxon>Lachnospirales</taxon>
        <taxon>Lachnospiraceae</taxon>
        <taxon>Anaerosacchariphilus</taxon>
    </lineage>
</organism>
<feature type="transmembrane region" description="Helical" evidence="2">
    <location>
        <begin position="7"/>
        <end position="25"/>
    </location>
</feature>
<dbReference type="PROSITE" id="PS51257">
    <property type="entry name" value="PROKAR_LIPOPROTEIN"/>
    <property type="match status" value="1"/>
</dbReference>
<keyword evidence="1" id="KW-0413">Isomerase</keyword>
<dbReference type="AlphaFoldDB" id="A0A371AUW9"/>
<keyword evidence="2" id="KW-0472">Membrane</keyword>
<keyword evidence="2" id="KW-1133">Transmembrane helix</keyword>
<dbReference type="PANTHER" id="PTHR47245:SF2">
    <property type="entry name" value="PEPTIDYL-PROLYL CIS-TRANS ISOMERASE HP_0175-RELATED"/>
    <property type="match status" value="1"/>
</dbReference>
<dbReference type="PROSITE" id="PS50198">
    <property type="entry name" value="PPIC_PPIASE_2"/>
    <property type="match status" value="1"/>
</dbReference>